<dbReference type="CDD" id="cd16320">
    <property type="entry name" value="MraZ_N"/>
    <property type="match status" value="1"/>
</dbReference>
<evidence type="ECO:0000256" key="1">
    <source>
        <dbReference type="ARBA" id="ARBA00013860"/>
    </source>
</evidence>
<dbReference type="InterPro" id="IPR035644">
    <property type="entry name" value="MraZ_C"/>
</dbReference>
<comment type="subcellular location">
    <subcellularLocation>
        <location evidence="7">Cytoplasm</location>
        <location evidence="7">Nucleoid</location>
    </subcellularLocation>
</comment>
<dbReference type="GO" id="GO:0000976">
    <property type="term" value="F:transcription cis-regulatory region binding"/>
    <property type="evidence" value="ECO:0007669"/>
    <property type="project" value="TreeGrafter"/>
</dbReference>
<dbReference type="InterPro" id="IPR038619">
    <property type="entry name" value="MraZ_sf"/>
</dbReference>
<evidence type="ECO:0000256" key="7">
    <source>
        <dbReference type="HAMAP-Rule" id="MF_01008"/>
    </source>
</evidence>
<reference evidence="9 10" key="1">
    <citation type="submission" date="2017-10" db="EMBL/GenBank/DDBJ databases">
        <title>Novel microbial diversity and functional potential in the marine mammal oral microbiome.</title>
        <authorList>
            <person name="Dudek N.K."/>
            <person name="Sun C.L."/>
            <person name="Burstein D."/>
            <person name="Kantor R.S."/>
            <person name="Aliaga Goltsman D.S."/>
            <person name="Bik E.M."/>
            <person name="Thomas B.C."/>
            <person name="Banfield J.F."/>
            <person name="Relman D.A."/>
        </authorList>
    </citation>
    <scope>NUCLEOTIDE SEQUENCE [LARGE SCALE GENOMIC DNA]</scope>
    <source>
        <strain evidence="9">DOLJORAL78_47_21</strain>
    </source>
</reference>
<comment type="similarity">
    <text evidence="7">Belongs to the MraZ family.</text>
</comment>
<comment type="subunit">
    <text evidence="7">Forms oligomers.</text>
</comment>
<dbReference type="InterPro" id="IPR035642">
    <property type="entry name" value="MraZ_N"/>
</dbReference>
<keyword evidence="6 7" id="KW-0804">Transcription</keyword>
<evidence type="ECO:0000259" key="8">
    <source>
        <dbReference type="PROSITE" id="PS51740"/>
    </source>
</evidence>
<dbReference type="STRING" id="207954.MED92_15865"/>
<dbReference type="HAMAP" id="MF_01008">
    <property type="entry name" value="MraZ"/>
    <property type="match status" value="1"/>
</dbReference>
<dbReference type="NCBIfam" id="TIGR00242">
    <property type="entry name" value="division/cell wall cluster transcriptional repressor MraZ"/>
    <property type="match status" value="1"/>
</dbReference>
<keyword evidence="5 7" id="KW-0238">DNA-binding</keyword>
<evidence type="ECO:0000313" key="10">
    <source>
        <dbReference type="Proteomes" id="UP000243469"/>
    </source>
</evidence>
<dbReference type="GO" id="GO:0005737">
    <property type="term" value="C:cytoplasm"/>
    <property type="evidence" value="ECO:0007669"/>
    <property type="project" value="UniProtKB-UniRule"/>
</dbReference>
<proteinExistence type="inferred from homology"/>
<name>A0A2G6JPR0_NEPCE</name>
<evidence type="ECO:0000256" key="4">
    <source>
        <dbReference type="ARBA" id="ARBA00023015"/>
    </source>
</evidence>
<comment type="caution">
    <text evidence="9">The sequence shown here is derived from an EMBL/GenBank/DDBJ whole genome shotgun (WGS) entry which is preliminary data.</text>
</comment>
<evidence type="ECO:0000313" key="9">
    <source>
        <dbReference type="EMBL" id="PIE25417.1"/>
    </source>
</evidence>
<keyword evidence="9" id="KW-0132">Cell division</keyword>
<dbReference type="InterPro" id="IPR003444">
    <property type="entry name" value="MraZ"/>
</dbReference>
<sequence>MFRGVNQINLDAKGRMAIPARYRENIVSCCNGQLVATIDTEERCLLLYPLEEWEAIQEKIEGLPSFNSATRRIQRLLIGHATDLDMDGNGRLLLPAPLREYAELDKKIVLLGQGRKFEIWSESKWLATREEYLQEVEQGVEMPEELQNLSL</sequence>
<gene>
    <name evidence="7" type="primary">mraZ</name>
    <name evidence="9" type="ORF">CSA60_00475</name>
</gene>
<dbReference type="CDD" id="cd16321">
    <property type="entry name" value="MraZ_C"/>
    <property type="match status" value="1"/>
</dbReference>
<accession>A0A2G6JPR0</accession>
<evidence type="ECO:0000256" key="3">
    <source>
        <dbReference type="ARBA" id="ARBA00022737"/>
    </source>
</evidence>
<dbReference type="PROSITE" id="PS51740">
    <property type="entry name" value="SPOVT_ABRB"/>
    <property type="match status" value="2"/>
</dbReference>
<evidence type="ECO:0000256" key="2">
    <source>
        <dbReference type="ARBA" id="ARBA00022490"/>
    </source>
</evidence>
<dbReference type="GO" id="GO:0003700">
    <property type="term" value="F:DNA-binding transcription factor activity"/>
    <property type="evidence" value="ECO:0007669"/>
    <property type="project" value="UniProtKB-UniRule"/>
</dbReference>
<organism evidence="9 10">
    <name type="scientific">Neptuniibacter caesariensis</name>
    <dbReference type="NCBI Taxonomy" id="207954"/>
    <lineage>
        <taxon>Bacteria</taxon>
        <taxon>Pseudomonadati</taxon>
        <taxon>Pseudomonadota</taxon>
        <taxon>Gammaproteobacteria</taxon>
        <taxon>Oceanospirillales</taxon>
        <taxon>Oceanospirillaceae</taxon>
        <taxon>Neptuniibacter</taxon>
    </lineage>
</organism>
<dbReference type="Proteomes" id="UP000243469">
    <property type="component" value="Unassembled WGS sequence"/>
</dbReference>
<dbReference type="EMBL" id="PDSH01000005">
    <property type="protein sequence ID" value="PIE25417.1"/>
    <property type="molecule type" value="Genomic_DNA"/>
</dbReference>
<dbReference type="PANTHER" id="PTHR34701:SF1">
    <property type="entry name" value="TRANSCRIPTIONAL REGULATOR MRAZ"/>
    <property type="match status" value="1"/>
</dbReference>
<dbReference type="Gene3D" id="3.40.1550.20">
    <property type="entry name" value="Transcriptional regulator MraZ domain"/>
    <property type="match status" value="1"/>
</dbReference>
<evidence type="ECO:0000256" key="5">
    <source>
        <dbReference type="ARBA" id="ARBA00023125"/>
    </source>
</evidence>
<dbReference type="InterPro" id="IPR037914">
    <property type="entry name" value="SpoVT-AbrB_sf"/>
</dbReference>
<dbReference type="Pfam" id="PF02381">
    <property type="entry name" value="MraZ"/>
    <property type="match status" value="2"/>
</dbReference>
<protein>
    <recommendedName>
        <fullName evidence="1 7">Transcriptional regulator MraZ</fullName>
    </recommendedName>
</protein>
<dbReference type="PANTHER" id="PTHR34701">
    <property type="entry name" value="TRANSCRIPTIONAL REGULATOR MRAZ"/>
    <property type="match status" value="1"/>
</dbReference>
<dbReference type="GO" id="GO:0051301">
    <property type="term" value="P:cell division"/>
    <property type="evidence" value="ECO:0007669"/>
    <property type="project" value="UniProtKB-KW"/>
</dbReference>
<dbReference type="GO" id="GO:0009295">
    <property type="term" value="C:nucleoid"/>
    <property type="evidence" value="ECO:0007669"/>
    <property type="project" value="UniProtKB-SubCell"/>
</dbReference>
<keyword evidence="4 7" id="KW-0805">Transcription regulation</keyword>
<dbReference type="InterPro" id="IPR020603">
    <property type="entry name" value="MraZ_dom"/>
</dbReference>
<dbReference type="InterPro" id="IPR007159">
    <property type="entry name" value="SpoVT-AbrB_dom"/>
</dbReference>
<keyword evidence="2 7" id="KW-0963">Cytoplasm</keyword>
<evidence type="ECO:0000256" key="6">
    <source>
        <dbReference type="ARBA" id="ARBA00023163"/>
    </source>
</evidence>
<keyword evidence="3" id="KW-0677">Repeat</keyword>
<keyword evidence="9" id="KW-0131">Cell cycle</keyword>
<feature type="domain" description="SpoVT-AbrB" evidence="8">
    <location>
        <begin position="81"/>
        <end position="124"/>
    </location>
</feature>
<dbReference type="GO" id="GO:2000143">
    <property type="term" value="P:negative regulation of DNA-templated transcription initiation"/>
    <property type="evidence" value="ECO:0007669"/>
    <property type="project" value="TreeGrafter"/>
</dbReference>
<dbReference type="SUPFAM" id="SSF89447">
    <property type="entry name" value="AbrB/MazE/MraZ-like"/>
    <property type="match status" value="1"/>
</dbReference>
<feature type="domain" description="SpoVT-AbrB" evidence="8">
    <location>
        <begin position="5"/>
        <end position="52"/>
    </location>
</feature>
<dbReference type="AlphaFoldDB" id="A0A2G6JPR0"/>